<sequence>MSRSRIWLFSLKTLSLRMGVLITQTEKKMNKMVVLAAAIAMTVAFGSCKSKQSAYRQAYEQAKEREIAQAEDKDMETRPIVSKPATNVQIRQEKLSAYSGEDASRLDRFSVVVGSFRNATNARSLKERLESEGYTPILAENEQGMLRVIVASFPSREEAIAAREAVKERYAPNFQDAWLLERAN</sequence>
<dbReference type="KEGG" id="pgi:PG_1341"/>
<organism evidence="2 3">
    <name type="scientific">Porphyromonas gingivalis (strain ATCC BAA-308 / W83)</name>
    <dbReference type="NCBI Taxonomy" id="242619"/>
    <lineage>
        <taxon>Bacteria</taxon>
        <taxon>Pseudomonadati</taxon>
        <taxon>Bacteroidota</taxon>
        <taxon>Bacteroidia</taxon>
        <taxon>Bacteroidales</taxon>
        <taxon>Porphyromonadaceae</taxon>
        <taxon>Porphyromonas</taxon>
    </lineage>
</organism>
<dbReference type="AlphaFoldDB" id="Q7MUY3"/>
<dbReference type="eggNOG" id="COG3087">
    <property type="taxonomic scope" value="Bacteria"/>
</dbReference>
<reference evidence="2 3" key="1">
    <citation type="journal article" date="2003" name="J. Bacteriol.">
        <title>Complete genome sequence of the oral pathogenic bacterium Porphyromonas gingivalis strain W83.</title>
        <authorList>
            <person name="Nelson K."/>
            <person name="Fleishmann R."/>
            <person name="DeBoy R."/>
            <person name="Paulsen I."/>
            <person name="Fouts D."/>
            <person name="Eisen J."/>
            <person name="Daugherty S."/>
            <person name="Dodson R."/>
            <person name="Durkin A."/>
            <person name="Gwinn M."/>
            <person name="Haft D."/>
            <person name="Kolonay J."/>
            <person name="Nelson W."/>
            <person name="White O."/>
            <person name="Mason T."/>
            <person name="Tallon L."/>
            <person name="Gray J."/>
            <person name="Granger D."/>
            <person name="Tettelin H."/>
            <person name="Dong H."/>
            <person name="Galvin J."/>
            <person name="Duncan M."/>
            <person name="Dewhirst F."/>
            <person name="Fraser C."/>
        </authorList>
    </citation>
    <scope>NUCLEOTIDE SEQUENCE [LARGE SCALE GENOMIC DNA]</scope>
    <source>
        <strain evidence="3">ATCC BAA-308 / W83</strain>
    </source>
</reference>
<dbReference type="Gene3D" id="3.30.70.1070">
    <property type="entry name" value="Sporulation related repeat"/>
    <property type="match status" value="1"/>
</dbReference>
<name>Q7MUY3_PORGI</name>
<dbReference type="InterPro" id="IPR036680">
    <property type="entry name" value="SPOR-like_sf"/>
</dbReference>
<protein>
    <recommendedName>
        <fullName evidence="1">SPOR domain-containing protein</fullName>
    </recommendedName>
</protein>
<proteinExistence type="predicted"/>
<dbReference type="STRING" id="242619.PG_1341"/>
<feature type="domain" description="SPOR" evidence="1">
    <location>
        <begin position="103"/>
        <end position="181"/>
    </location>
</feature>
<evidence type="ECO:0000313" key="2">
    <source>
        <dbReference type="EMBL" id="AAQ66407.1"/>
    </source>
</evidence>
<dbReference type="PROSITE" id="PS51724">
    <property type="entry name" value="SPOR"/>
    <property type="match status" value="1"/>
</dbReference>
<dbReference type="Pfam" id="PF05036">
    <property type="entry name" value="SPOR"/>
    <property type="match status" value="1"/>
</dbReference>
<dbReference type="InterPro" id="IPR007730">
    <property type="entry name" value="SPOR-like_dom"/>
</dbReference>
<dbReference type="SUPFAM" id="SSF110997">
    <property type="entry name" value="Sporulation related repeat"/>
    <property type="match status" value="1"/>
</dbReference>
<dbReference type="GO" id="GO:0042834">
    <property type="term" value="F:peptidoglycan binding"/>
    <property type="evidence" value="ECO:0007669"/>
    <property type="project" value="InterPro"/>
</dbReference>
<dbReference type="HOGENOM" id="CLU_112783_1_0_10"/>
<evidence type="ECO:0000259" key="1">
    <source>
        <dbReference type="PROSITE" id="PS51724"/>
    </source>
</evidence>
<dbReference type="EnsemblBacteria" id="AAQ66407">
    <property type="protein sequence ID" value="AAQ66407"/>
    <property type="gene ID" value="PG_1341"/>
</dbReference>
<dbReference type="EMBL" id="AE015924">
    <property type="protein sequence ID" value="AAQ66407.1"/>
    <property type="molecule type" value="Genomic_DNA"/>
</dbReference>
<keyword evidence="3" id="KW-1185">Reference proteome</keyword>
<dbReference type="Proteomes" id="UP000000588">
    <property type="component" value="Chromosome"/>
</dbReference>
<accession>Q7MUY3</accession>
<evidence type="ECO:0000313" key="3">
    <source>
        <dbReference type="Proteomes" id="UP000000588"/>
    </source>
</evidence>
<gene>
    <name evidence="2" type="ordered locus">PG_1341</name>
</gene>